<keyword evidence="15" id="KW-0325">Glycoprotein</keyword>
<evidence type="ECO:0000256" key="9">
    <source>
        <dbReference type="ARBA" id="ARBA00022840"/>
    </source>
</evidence>
<accession>A0A553P3N1</accession>
<comment type="caution">
    <text evidence="26">The sequence shown here is derived from an EMBL/GenBank/DDBJ whole genome shotgun (WGS) entry which is preliminary data.</text>
</comment>
<evidence type="ECO:0000256" key="15">
    <source>
        <dbReference type="ARBA" id="ARBA00023180"/>
    </source>
</evidence>
<dbReference type="PANTHER" id="PTHR24416:SF550">
    <property type="entry name" value="FIBROBLAST GROWTH FACTOR RECEPTOR HOMOLOG 1-RELATED"/>
    <property type="match status" value="1"/>
</dbReference>
<dbReference type="Gene3D" id="3.30.200.20">
    <property type="entry name" value="Phosphorylase Kinase, domain 1"/>
    <property type="match status" value="1"/>
</dbReference>
<evidence type="ECO:0000256" key="2">
    <source>
        <dbReference type="ARBA" id="ARBA00011902"/>
    </source>
</evidence>
<reference evidence="26 27" key="1">
    <citation type="journal article" date="2018" name="Nat. Ecol. Evol.">
        <title>Genomic signatures of mitonuclear coevolution across populations of Tigriopus californicus.</title>
        <authorList>
            <person name="Barreto F.S."/>
            <person name="Watson E.T."/>
            <person name="Lima T.G."/>
            <person name="Willett C.S."/>
            <person name="Edmands S."/>
            <person name="Li W."/>
            <person name="Burton R.S."/>
        </authorList>
    </citation>
    <scope>NUCLEOTIDE SEQUENCE [LARGE SCALE GENOMIC DNA]</scope>
    <source>
        <strain evidence="26 27">San Diego</strain>
    </source>
</reference>
<dbReference type="SMART" id="SM00409">
    <property type="entry name" value="IG"/>
    <property type="match status" value="2"/>
</dbReference>
<dbReference type="GO" id="GO:0007169">
    <property type="term" value="P:cell surface receptor protein tyrosine kinase signaling pathway"/>
    <property type="evidence" value="ECO:0007669"/>
    <property type="project" value="TreeGrafter"/>
</dbReference>
<proteinExistence type="predicted"/>
<keyword evidence="9 19" id="KW-0067">ATP-binding</keyword>
<comment type="subcellular location">
    <subcellularLocation>
        <location evidence="1">Membrane</location>
        <topology evidence="1">Single-pass membrane protein</topology>
    </subcellularLocation>
</comment>
<dbReference type="PANTHER" id="PTHR24416">
    <property type="entry name" value="TYROSINE-PROTEIN KINASE RECEPTOR"/>
    <property type="match status" value="1"/>
</dbReference>
<dbReference type="Proteomes" id="UP000318571">
    <property type="component" value="Chromosome 7"/>
</dbReference>
<evidence type="ECO:0000256" key="17">
    <source>
        <dbReference type="ARBA" id="ARBA00051243"/>
    </source>
</evidence>
<keyword evidence="8" id="KW-0418">Kinase</keyword>
<keyword evidence="13" id="KW-1015">Disulfide bond</keyword>
<evidence type="ECO:0000259" key="25">
    <source>
        <dbReference type="PROSITE" id="PS50835"/>
    </source>
</evidence>
<dbReference type="InterPro" id="IPR013151">
    <property type="entry name" value="Immunoglobulin_dom"/>
</dbReference>
<dbReference type="Pfam" id="PF07714">
    <property type="entry name" value="PK_Tyr_Ser-Thr"/>
    <property type="match status" value="1"/>
</dbReference>
<feature type="chain" id="PRO_5022131074" description="receptor protein-tyrosine kinase" evidence="23">
    <location>
        <begin position="22"/>
        <end position="708"/>
    </location>
</feature>
<feature type="binding site" evidence="20">
    <location>
        <position position="571"/>
    </location>
    <ligand>
        <name>Mg(2+)</name>
        <dbReference type="ChEBI" id="CHEBI:18420"/>
    </ligand>
</feature>
<feature type="active site" description="Proton acceptor" evidence="18">
    <location>
        <position position="549"/>
    </location>
</feature>
<dbReference type="EC" id="2.7.10.1" evidence="2"/>
<dbReference type="SUPFAM" id="SSF56112">
    <property type="entry name" value="Protein kinase-like (PK-like)"/>
    <property type="match status" value="1"/>
</dbReference>
<dbReference type="InterPro" id="IPR008266">
    <property type="entry name" value="Tyr_kinase_AS"/>
</dbReference>
<dbReference type="InterPro" id="IPR013098">
    <property type="entry name" value="Ig_I-set"/>
</dbReference>
<feature type="domain" description="Protein kinase" evidence="24">
    <location>
        <begin position="374"/>
        <end position="697"/>
    </location>
</feature>
<dbReference type="OrthoDB" id="535945at2759"/>
<evidence type="ECO:0000256" key="7">
    <source>
        <dbReference type="ARBA" id="ARBA00022741"/>
    </source>
</evidence>
<dbReference type="InterPro" id="IPR017441">
    <property type="entry name" value="Protein_kinase_ATP_BS"/>
</dbReference>
<evidence type="ECO:0000256" key="18">
    <source>
        <dbReference type="PIRSR" id="PIRSR000615-1"/>
    </source>
</evidence>
<dbReference type="CDD" id="cd00192">
    <property type="entry name" value="PTKc"/>
    <property type="match status" value="1"/>
</dbReference>
<dbReference type="STRING" id="6832.A0A553P3N1"/>
<dbReference type="PROSITE" id="PS50835">
    <property type="entry name" value="IG_LIKE"/>
    <property type="match status" value="2"/>
</dbReference>
<evidence type="ECO:0000259" key="24">
    <source>
        <dbReference type="PROSITE" id="PS50011"/>
    </source>
</evidence>
<feature type="domain" description="Ig-like" evidence="25">
    <location>
        <begin position="127"/>
        <end position="250"/>
    </location>
</feature>
<keyword evidence="11 22" id="KW-0472">Membrane</keyword>
<evidence type="ECO:0000256" key="3">
    <source>
        <dbReference type="ARBA" id="ARBA00022679"/>
    </source>
</evidence>
<evidence type="ECO:0000256" key="21">
    <source>
        <dbReference type="PROSITE-ProRule" id="PRU10141"/>
    </source>
</evidence>
<dbReference type="InterPro" id="IPR011009">
    <property type="entry name" value="Kinase-like_dom_sf"/>
</dbReference>
<dbReference type="InterPro" id="IPR036179">
    <property type="entry name" value="Ig-like_dom_sf"/>
</dbReference>
<dbReference type="PRINTS" id="PR00109">
    <property type="entry name" value="TYRKINASE"/>
</dbReference>
<keyword evidence="6" id="KW-0677">Repeat</keyword>
<evidence type="ECO:0000256" key="20">
    <source>
        <dbReference type="PIRSR" id="PIRSR000615-3"/>
    </source>
</evidence>
<dbReference type="InterPro" id="IPR000719">
    <property type="entry name" value="Prot_kinase_dom"/>
</dbReference>
<keyword evidence="20" id="KW-0479">Metal-binding</keyword>
<gene>
    <name evidence="26" type="ORF">TCAL_12240</name>
</gene>
<evidence type="ECO:0000256" key="16">
    <source>
        <dbReference type="ARBA" id="ARBA00023319"/>
    </source>
</evidence>
<dbReference type="FunFam" id="2.60.40.10:FF:000016">
    <property type="entry name" value="Fibroblast growth factor receptor"/>
    <property type="match status" value="1"/>
</dbReference>
<feature type="binding site" evidence="19 21">
    <location>
        <position position="412"/>
    </location>
    <ligand>
        <name>ATP</name>
        <dbReference type="ChEBI" id="CHEBI:30616"/>
    </ligand>
</feature>
<feature type="binding site" evidence="20">
    <location>
        <position position="554"/>
    </location>
    <ligand>
        <name>Mg(2+)</name>
        <dbReference type="ChEBI" id="CHEBI:18420"/>
    </ligand>
</feature>
<evidence type="ECO:0000256" key="22">
    <source>
        <dbReference type="SAM" id="Phobius"/>
    </source>
</evidence>
<keyword evidence="10 22" id="KW-1133">Transmembrane helix</keyword>
<dbReference type="Pfam" id="PF00047">
    <property type="entry name" value="ig"/>
    <property type="match status" value="1"/>
</dbReference>
<evidence type="ECO:0000256" key="19">
    <source>
        <dbReference type="PIRSR" id="PIRSR000615-2"/>
    </source>
</evidence>
<dbReference type="FunFam" id="1.10.510.10:FF:000554">
    <property type="entry name" value="Predicted protein"/>
    <property type="match status" value="1"/>
</dbReference>
<keyword evidence="16" id="KW-0393">Immunoglobulin domain</keyword>
<dbReference type="GO" id="GO:0004714">
    <property type="term" value="F:transmembrane receptor protein tyrosine kinase activity"/>
    <property type="evidence" value="ECO:0007669"/>
    <property type="project" value="UniProtKB-EC"/>
</dbReference>
<dbReference type="GO" id="GO:0043235">
    <property type="term" value="C:receptor complex"/>
    <property type="evidence" value="ECO:0007669"/>
    <property type="project" value="TreeGrafter"/>
</dbReference>
<feature type="signal peptide" evidence="23">
    <location>
        <begin position="1"/>
        <end position="21"/>
    </location>
</feature>
<dbReference type="Pfam" id="PF07679">
    <property type="entry name" value="I-set"/>
    <property type="match status" value="1"/>
</dbReference>
<dbReference type="Gene3D" id="1.10.510.10">
    <property type="entry name" value="Transferase(Phosphotransferase) domain 1"/>
    <property type="match status" value="1"/>
</dbReference>
<dbReference type="AlphaFoldDB" id="A0A553P3N1"/>
<keyword evidence="12" id="KW-0829">Tyrosine-protein kinase</keyword>
<keyword evidence="14" id="KW-0675">Receptor</keyword>
<organism evidence="26 27">
    <name type="scientific">Tigriopus californicus</name>
    <name type="common">Marine copepod</name>
    <dbReference type="NCBI Taxonomy" id="6832"/>
    <lineage>
        <taxon>Eukaryota</taxon>
        <taxon>Metazoa</taxon>
        <taxon>Ecdysozoa</taxon>
        <taxon>Arthropoda</taxon>
        <taxon>Crustacea</taxon>
        <taxon>Multicrustacea</taxon>
        <taxon>Hexanauplia</taxon>
        <taxon>Copepoda</taxon>
        <taxon>Harpacticoida</taxon>
        <taxon>Harpacticidae</taxon>
        <taxon>Tigriopus</taxon>
    </lineage>
</organism>
<dbReference type="PIRSF" id="PIRSF000615">
    <property type="entry name" value="TyrPK_CSF1-R"/>
    <property type="match status" value="1"/>
</dbReference>
<evidence type="ECO:0000256" key="1">
    <source>
        <dbReference type="ARBA" id="ARBA00004167"/>
    </source>
</evidence>
<dbReference type="GO" id="GO:0005524">
    <property type="term" value="F:ATP binding"/>
    <property type="evidence" value="ECO:0007669"/>
    <property type="project" value="UniProtKB-UniRule"/>
</dbReference>
<evidence type="ECO:0000256" key="10">
    <source>
        <dbReference type="ARBA" id="ARBA00022989"/>
    </source>
</evidence>
<evidence type="ECO:0000313" key="26">
    <source>
        <dbReference type="EMBL" id="TRY72308.1"/>
    </source>
</evidence>
<keyword evidence="5 23" id="KW-0732">Signal</keyword>
<evidence type="ECO:0000256" key="8">
    <source>
        <dbReference type="ARBA" id="ARBA00022777"/>
    </source>
</evidence>
<evidence type="ECO:0000313" key="27">
    <source>
        <dbReference type="Proteomes" id="UP000318571"/>
    </source>
</evidence>
<feature type="transmembrane region" description="Helical" evidence="22">
    <location>
        <begin position="261"/>
        <end position="287"/>
    </location>
</feature>
<dbReference type="PROSITE" id="PS50011">
    <property type="entry name" value="PROTEIN_KINASE_DOM"/>
    <property type="match status" value="1"/>
</dbReference>
<feature type="domain" description="Ig-like" evidence="25">
    <location>
        <begin position="33"/>
        <end position="124"/>
    </location>
</feature>
<feature type="binding site" evidence="19">
    <location>
        <position position="553"/>
    </location>
    <ligand>
        <name>ATP</name>
        <dbReference type="ChEBI" id="CHEBI:30616"/>
    </ligand>
</feature>
<evidence type="ECO:0000256" key="13">
    <source>
        <dbReference type="ARBA" id="ARBA00023157"/>
    </source>
</evidence>
<dbReference type="InterPro" id="IPR001245">
    <property type="entry name" value="Ser-Thr/Tyr_kinase_cat_dom"/>
</dbReference>
<keyword evidence="3" id="KW-0808">Transferase</keyword>
<dbReference type="SUPFAM" id="SSF48726">
    <property type="entry name" value="Immunoglobulin"/>
    <property type="match status" value="2"/>
</dbReference>
<dbReference type="OMA" id="WIFVPCK"/>
<dbReference type="InterPro" id="IPR007110">
    <property type="entry name" value="Ig-like_dom"/>
</dbReference>
<dbReference type="PROSITE" id="PS00109">
    <property type="entry name" value="PROTEIN_KINASE_TYR"/>
    <property type="match status" value="1"/>
</dbReference>
<keyword evidence="4 22" id="KW-0812">Transmembrane</keyword>
<keyword evidence="20" id="KW-0460">Magnesium</keyword>
<protein>
    <recommendedName>
        <fullName evidence="2">receptor protein-tyrosine kinase</fullName>
        <ecNumber evidence="2">2.7.10.1</ecNumber>
    </recommendedName>
</protein>
<dbReference type="GO" id="GO:0005886">
    <property type="term" value="C:plasma membrane"/>
    <property type="evidence" value="ECO:0007669"/>
    <property type="project" value="TreeGrafter"/>
</dbReference>
<feature type="binding site" evidence="19">
    <location>
        <begin position="381"/>
        <end position="388"/>
    </location>
    <ligand>
        <name>ATP</name>
        <dbReference type="ChEBI" id="CHEBI:30616"/>
    </ligand>
</feature>
<dbReference type="Gene3D" id="2.60.40.10">
    <property type="entry name" value="Immunoglobulins"/>
    <property type="match status" value="2"/>
</dbReference>
<dbReference type="SMART" id="SM00408">
    <property type="entry name" value="IGc2"/>
    <property type="match status" value="2"/>
</dbReference>
<dbReference type="InterPro" id="IPR003599">
    <property type="entry name" value="Ig_sub"/>
</dbReference>
<dbReference type="GO" id="GO:0046872">
    <property type="term" value="F:metal ion binding"/>
    <property type="evidence" value="ECO:0007669"/>
    <property type="project" value="UniProtKB-KW"/>
</dbReference>
<dbReference type="SMART" id="SM00219">
    <property type="entry name" value="TyrKc"/>
    <property type="match status" value="1"/>
</dbReference>
<dbReference type="InterPro" id="IPR050122">
    <property type="entry name" value="RTK"/>
</dbReference>
<evidence type="ECO:0000256" key="6">
    <source>
        <dbReference type="ARBA" id="ARBA00022737"/>
    </source>
</evidence>
<evidence type="ECO:0000256" key="23">
    <source>
        <dbReference type="SAM" id="SignalP"/>
    </source>
</evidence>
<dbReference type="EMBL" id="VCGU01000008">
    <property type="protein sequence ID" value="TRY72308.1"/>
    <property type="molecule type" value="Genomic_DNA"/>
</dbReference>
<evidence type="ECO:0000256" key="11">
    <source>
        <dbReference type="ARBA" id="ARBA00023136"/>
    </source>
</evidence>
<sequence>MTRSGLLLALCLVLCCQLSRGRNHPHRGEASAPVFVKRQWSTTIHRRAAQQISIKCKADGNPLPTVKWYKDGELITPNNNRRFEKYRIRQWGLIIPNATPNDNGVYSCEASNPSGVAERNTTIIVLPQVVASPPLIKPDQSDNQTVALGDNAILKCELALLDPTDPPLISWWAHQVNGSFDTEENNTYVELLKVCNLNKPCQVSKHLKTSGEILEARMLLISNITEEDYGWYTCLVNNTYGSASKSVLIGPVPSAKEEHFVALPLAISIGLVGIVVVISLGLILYYCQKYHTEKVEKNDAVHRLTKVLIITKQEYFLEKEVKNGTMEKTGIPLIEPKVEIERRSELVKGSIDDHETDYIFPTADPQWELNRDYLQWVRGLGEGEFGKVKLASVDQNLCARERRILPRRVAVKMLKTQHTDTAVVELVKEMEIMKYAGNHPNIVNLLGVCTQPHGKPFYLILEYAEYGSLKEFLQAHRPSPISPTSPLLDPPVASPSLMNTFPEGYEIPLSMKDGGFISWGIDLNLMLEMGRDIACGMAFLTSKNIVHRDLAARNILVAKSEDQKLIMKIADFGLARDLTSKLYYRKITGGKVPIKWMAPEAIFERVHSSASDVWSFGVVLWEILTLAKSPHKELDYDQFLHFIAAGNRLSQPFNCPDSVYKIMLQCWKEDPKFRPSFNDLYKDLIPISHTKDSNYYLSLSPPPYSRKN</sequence>
<dbReference type="PROSITE" id="PS00107">
    <property type="entry name" value="PROTEIN_KINASE_ATP"/>
    <property type="match status" value="1"/>
</dbReference>
<evidence type="ECO:0000256" key="4">
    <source>
        <dbReference type="ARBA" id="ARBA00022692"/>
    </source>
</evidence>
<dbReference type="CDD" id="cd00096">
    <property type="entry name" value="Ig"/>
    <property type="match status" value="1"/>
</dbReference>
<evidence type="ECO:0000256" key="5">
    <source>
        <dbReference type="ARBA" id="ARBA00022729"/>
    </source>
</evidence>
<dbReference type="InterPro" id="IPR013783">
    <property type="entry name" value="Ig-like_fold"/>
</dbReference>
<keyword evidence="7 19" id="KW-0547">Nucleotide-binding</keyword>
<keyword evidence="27" id="KW-1185">Reference proteome</keyword>
<name>A0A553P3N1_TIGCA</name>
<evidence type="ECO:0000256" key="12">
    <source>
        <dbReference type="ARBA" id="ARBA00023137"/>
    </source>
</evidence>
<dbReference type="InterPro" id="IPR020635">
    <property type="entry name" value="Tyr_kinase_cat_dom"/>
</dbReference>
<comment type="catalytic activity">
    <reaction evidence="17">
        <text>L-tyrosyl-[protein] + ATP = O-phospho-L-tyrosyl-[protein] + ADP + H(+)</text>
        <dbReference type="Rhea" id="RHEA:10596"/>
        <dbReference type="Rhea" id="RHEA-COMP:10136"/>
        <dbReference type="Rhea" id="RHEA-COMP:20101"/>
        <dbReference type="ChEBI" id="CHEBI:15378"/>
        <dbReference type="ChEBI" id="CHEBI:30616"/>
        <dbReference type="ChEBI" id="CHEBI:46858"/>
        <dbReference type="ChEBI" id="CHEBI:61978"/>
        <dbReference type="ChEBI" id="CHEBI:456216"/>
        <dbReference type="EC" id="2.7.10.1"/>
    </reaction>
</comment>
<evidence type="ECO:0000256" key="14">
    <source>
        <dbReference type="ARBA" id="ARBA00023170"/>
    </source>
</evidence>
<dbReference type="InterPro" id="IPR003598">
    <property type="entry name" value="Ig_sub2"/>
</dbReference>